<sequence>MMVIYFFLASGFNSTNKQIIESTKLAPNTVTSIIDDIYLLMEGDLKLEDMTIGTWNGIKIRVGARYRTEKQMPWELVEFIWRRKHSSNLWQAFITALKEISFGDITSPSNSSTSNNNKNNTSNTSDGPVPQFTQVVLIENNSSTTEEENAIEPEPSSPSSSSSSSESDDDDYQNTHLIHRYLQVLKRSLY</sequence>
<dbReference type="AlphaFoldDB" id="A0A8H7V868"/>
<name>A0A8H7V868_9FUNG</name>
<evidence type="ECO:0000256" key="1">
    <source>
        <dbReference type="SAM" id="MobiDB-lite"/>
    </source>
</evidence>
<reference evidence="2 3" key="1">
    <citation type="submission" date="2020-12" db="EMBL/GenBank/DDBJ databases">
        <title>Metabolic potential, ecology and presence of endohyphal bacteria is reflected in genomic diversity of Mucoromycotina.</title>
        <authorList>
            <person name="Muszewska A."/>
            <person name="Okrasinska A."/>
            <person name="Steczkiewicz K."/>
            <person name="Drgas O."/>
            <person name="Orlowska M."/>
            <person name="Perlinska-Lenart U."/>
            <person name="Aleksandrzak-Piekarczyk T."/>
            <person name="Szatraj K."/>
            <person name="Zielenkiewicz U."/>
            <person name="Pilsyk S."/>
            <person name="Malc E."/>
            <person name="Mieczkowski P."/>
            <person name="Kruszewska J.S."/>
            <person name="Biernat P."/>
            <person name="Pawlowska J."/>
        </authorList>
    </citation>
    <scope>NUCLEOTIDE SEQUENCE [LARGE SCALE GENOMIC DNA]</scope>
    <source>
        <strain evidence="2 3">CBS 142.35</strain>
    </source>
</reference>
<keyword evidence="3" id="KW-1185">Reference proteome</keyword>
<dbReference type="EMBL" id="JAEPRB010000879">
    <property type="protein sequence ID" value="KAG2210800.1"/>
    <property type="molecule type" value="Genomic_DNA"/>
</dbReference>
<organism evidence="2 3">
    <name type="scientific">Circinella minor</name>
    <dbReference type="NCBI Taxonomy" id="1195481"/>
    <lineage>
        <taxon>Eukaryota</taxon>
        <taxon>Fungi</taxon>
        <taxon>Fungi incertae sedis</taxon>
        <taxon>Mucoromycota</taxon>
        <taxon>Mucoromycotina</taxon>
        <taxon>Mucoromycetes</taxon>
        <taxon>Mucorales</taxon>
        <taxon>Lichtheimiaceae</taxon>
        <taxon>Circinella</taxon>
    </lineage>
</organism>
<feature type="region of interest" description="Disordered" evidence="1">
    <location>
        <begin position="107"/>
        <end position="130"/>
    </location>
</feature>
<protein>
    <submittedName>
        <fullName evidence="2">Uncharacterized protein</fullName>
    </submittedName>
</protein>
<feature type="compositionally biased region" description="Low complexity" evidence="1">
    <location>
        <begin position="107"/>
        <end position="125"/>
    </location>
</feature>
<evidence type="ECO:0000313" key="3">
    <source>
        <dbReference type="Proteomes" id="UP000646827"/>
    </source>
</evidence>
<comment type="caution">
    <text evidence="2">The sequence shown here is derived from an EMBL/GenBank/DDBJ whole genome shotgun (WGS) entry which is preliminary data.</text>
</comment>
<feature type="region of interest" description="Disordered" evidence="1">
    <location>
        <begin position="142"/>
        <end position="175"/>
    </location>
</feature>
<dbReference type="Proteomes" id="UP000646827">
    <property type="component" value="Unassembled WGS sequence"/>
</dbReference>
<proteinExistence type="predicted"/>
<accession>A0A8H7V868</accession>
<feature type="compositionally biased region" description="Low complexity" evidence="1">
    <location>
        <begin position="152"/>
        <end position="165"/>
    </location>
</feature>
<gene>
    <name evidence="2" type="ORF">INT45_006034</name>
</gene>
<evidence type="ECO:0000313" key="2">
    <source>
        <dbReference type="EMBL" id="KAG2210800.1"/>
    </source>
</evidence>
<dbReference type="OrthoDB" id="2267424at2759"/>